<dbReference type="Pfam" id="PF06325">
    <property type="entry name" value="PrmA"/>
    <property type="match status" value="1"/>
</dbReference>
<keyword evidence="2" id="KW-1185">Reference proteome</keyword>
<dbReference type="AlphaFoldDB" id="K0RGA1"/>
<evidence type="ECO:0000313" key="1">
    <source>
        <dbReference type="EMBL" id="EJK52260.1"/>
    </source>
</evidence>
<proteinExistence type="predicted"/>
<organism evidence="1 2">
    <name type="scientific">Thalassiosira oceanica</name>
    <name type="common">Marine diatom</name>
    <dbReference type="NCBI Taxonomy" id="159749"/>
    <lineage>
        <taxon>Eukaryota</taxon>
        <taxon>Sar</taxon>
        <taxon>Stramenopiles</taxon>
        <taxon>Ochrophyta</taxon>
        <taxon>Bacillariophyta</taxon>
        <taxon>Coscinodiscophyceae</taxon>
        <taxon>Thalassiosirophycidae</taxon>
        <taxon>Thalassiosirales</taxon>
        <taxon>Thalassiosiraceae</taxon>
        <taxon>Thalassiosira</taxon>
    </lineage>
</organism>
<dbReference type="eggNOG" id="ENOG502T6MS">
    <property type="taxonomic scope" value="Eukaryota"/>
</dbReference>
<gene>
    <name evidence="1" type="ORF">THAOC_28491</name>
</gene>
<sequence>MIPGASAPRLLTTNAGIQIFVVPVPLRRGDDNTPWCYAASISPCLGDADADHEVISPSLPDGSNFLASQVWPSARAASAVVEKHLCRSWTVCELGCGPGLPSLTAARCGAKQVVATDVDTFALELVEASAREQGFLDEGGGSGARFRTFQFDMLSKTQLPSADLYLISDVFESSSVAEGAAFHIQNALSVNNSKLNGIKSRFWVFAQQDRAQRETFLRLMQDYYDSVAETERKNLEWSSNHSPDKDEELWLFDLDEIHVRYN</sequence>
<dbReference type="InterPro" id="IPR019410">
    <property type="entry name" value="Methyltransf_16"/>
</dbReference>
<dbReference type="EMBL" id="AGNL01040167">
    <property type="protein sequence ID" value="EJK52260.1"/>
    <property type="molecule type" value="Genomic_DNA"/>
</dbReference>
<dbReference type="SUPFAM" id="SSF53335">
    <property type="entry name" value="S-adenosyl-L-methionine-dependent methyltransferases"/>
    <property type="match status" value="1"/>
</dbReference>
<evidence type="ECO:0000313" key="2">
    <source>
        <dbReference type="Proteomes" id="UP000266841"/>
    </source>
</evidence>
<name>K0RGA1_THAOC</name>
<reference evidence="1 2" key="1">
    <citation type="journal article" date="2012" name="Genome Biol.">
        <title>Genome and low-iron response of an oceanic diatom adapted to chronic iron limitation.</title>
        <authorList>
            <person name="Lommer M."/>
            <person name="Specht M."/>
            <person name="Roy A.S."/>
            <person name="Kraemer L."/>
            <person name="Andreson R."/>
            <person name="Gutowska M.A."/>
            <person name="Wolf J."/>
            <person name="Bergner S.V."/>
            <person name="Schilhabel M.B."/>
            <person name="Klostermeier U.C."/>
            <person name="Beiko R.G."/>
            <person name="Rosenstiel P."/>
            <person name="Hippler M."/>
            <person name="Laroche J."/>
        </authorList>
    </citation>
    <scope>NUCLEOTIDE SEQUENCE [LARGE SCALE GENOMIC DNA]</scope>
    <source>
        <strain evidence="1 2">CCMP1005</strain>
    </source>
</reference>
<dbReference type="Gene3D" id="3.40.50.150">
    <property type="entry name" value="Vaccinia Virus protein VP39"/>
    <property type="match status" value="1"/>
</dbReference>
<comment type="caution">
    <text evidence="1">The sequence shown here is derived from an EMBL/GenBank/DDBJ whole genome shotgun (WGS) entry which is preliminary data.</text>
</comment>
<dbReference type="Proteomes" id="UP000266841">
    <property type="component" value="Unassembled WGS sequence"/>
</dbReference>
<dbReference type="InterPro" id="IPR029063">
    <property type="entry name" value="SAM-dependent_MTases_sf"/>
</dbReference>
<accession>K0RGA1</accession>
<dbReference type="CDD" id="cd02440">
    <property type="entry name" value="AdoMet_MTases"/>
    <property type="match status" value="1"/>
</dbReference>
<dbReference type="PANTHER" id="PTHR14614:SF163">
    <property type="entry name" value="METHYLTRANSFERASE SMALL DOMAIN-CONTAINING PROTEIN"/>
    <property type="match status" value="1"/>
</dbReference>
<dbReference type="PANTHER" id="PTHR14614">
    <property type="entry name" value="HEPATOCELLULAR CARCINOMA-ASSOCIATED ANTIGEN"/>
    <property type="match status" value="1"/>
</dbReference>
<protein>
    <recommendedName>
        <fullName evidence="3">Methyltransferase domain-containing protein</fullName>
    </recommendedName>
</protein>
<evidence type="ECO:0008006" key="3">
    <source>
        <dbReference type="Google" id="ProtNLM"/>
    </source>
</evidence>
<dbReference type="OrthoDB" id="46564at2759"/>